<evidence type="ECO:0000256" key="2">
    <source>
        <dbReference type="ARBA" id="ARBA00023015"/>
    </source>
</evidence>
<evidence type="ECO:0000259" key="5">
    <source>
        <dbReference type="Pfam" id="PF04542"/>
    </source>
</evidence>
<dbReference type="InterPro" id="IPR036388">
    <property type="entry name" value="WH-like_DNA-bd_sf"/>
</dbReference>
<dbReference type="EMBL" id="DTQM01000262">
    <property type="protein sequence ID" value="HGC44285.1"/>
    <property type="molecule type" value="Genomic_DNA"/>
</dbReference>
<evidence type="ECO:0000256" key="4">
    <source>
        <dbReference type="ARBA" id="ARBA00023163"/>
    </source>
</evidence>
<dbReference type="GO" id="GO:0016987">
    <property type="term" value="F:sigma factor activity"/>
    <property type="evidence" value="ECO:0007669"/>
    <property type="project" value="UniProtKB-KW"/>
</dbReference>
<keyword evidence="4" id="KW-0804">Transcription</keyword>
<comment type="similarity">
    <text evidence="1">Belongs to the sigma-70 factor family. ECF subfamily.</text>
</comment>
<feature type="domain" description="RNA polymerase sigma factor 70 region 4 type 2" evidence="6">
    <location>
        <begin position="140"/>
        <end position="191"/>
    </location>
</feature>
<protein>
    <submittedName>
        <fullName evidence="7">Sigma-70 family RNA polymerase sigma factor</fullName>
    </submittedName>
</protein>
<dbReference type="AlphaFoldDB" id="A0A8J4HCE6"/>
<keyword evidence="3" id="KW-0731">Sigma factor</keyword>
<dbReference type="InterPro" id="IPR013249">
    <property type="entry name" value="RNA_pol_sigma70_r4_t2"/>
</dbReference>
<dbReference type="InterPro" id="IPR039425">
    <property type="entry name" value="RNA_pol_sigma-70-like"/>
</dbReference>
<name>A0A8J4HCE6_9PROT</name>
<dbReference type="SUPFAM" id="SSF88946">
    <property type="entry name" value="Sigma2 domain of RNA polymerase sigma factors"/>
    <property type="match status" value="1"/>
</dbReference>
<dbReference type="PANTHER" id="PTHR43133:SF62">
    <property type="entry name" value="RNA POLYMERASE SIGMA FACTOR SIGZ"/>
    <property type="match status" value="1"/>
</dbReference>
<dbReference type="InterPro" id="IPR013324">
    <property type="entry name" value="RNA_pol_sigma_r3/r4-like"/>
</dbReference>
<dbReference type="Pfam" id="PF08281">
    <property type="entry name" value="Sigma70_r4_2"/>
    <property type="match status" value="1"/>
</dbReference>
<proteinExistence type="inferred from homology"/>
<feature type="domain" description="RNA polymerase sigma-70 region 2" evidence="5">
    <location>
        <begin position="44"/>
        <end position="111"/>
    </location>
</feature>
<reference evidence="7" key="1">
    <citation type="journal article" date="2020" name="mSystems">
        <title>Genome- and Community-Level Interaction Insights into Carbon Utilization and Element Cycling Functions of Hydrothermarchaeota in Hydrothermal Sediment.</title>
        <authorList>
            <person name="Zhou Z."/>
            <person name="Liu Y."/>
            <person name="Xu W."/>
            <person name="Pan J."/>
            <person name="Luo Z.H."/>
            <person name="Li M."/>
        </authorList>
    </citation>
    <scope>NUCLEOTIDE SEQUENCE</scope>
    <source>
        <strain evidence="7">SpSt-997</strain>
    </source>
</reference>
<evidence type="ECO:0000313" key="7">
    <source>
        <dbReference type="EMBL" id="HGC44285.1"/>
    </source>
</evidence>
<dbReference type="Gene3D" id="1.10.10.10">
    <property type="entry name" value="Winged helix-like DNA-binding domain superfamily/Winged helix DNA-binding domain"/>
    <property type="match status" value="1"/>
</dbReference>
<dbReference type="Pfam" id="PF04542">
    <property type="entry name" value="Sigma70_r2"/>
    <property type="match status" value="1"/>
</dbReference>
<dbReference type="GO" id="GO:0003677">
    <property type="term" value="F:DNA binding"/>
    <property type="evidence" value="ECO:0007669"/>
    <property type="project" value="InterPro"/>
</dbReference>
<dbReference type="PANTHER" id="PTHR43133">
    <property type="entry name" value="RNA POLYMERASE ECF-TYPE SIGMA FACTO"/>
    <property type="match status" value="1"/>
</dbReference>
<comment type="caution">
    <text evidence="7">The sequence shown here is derived from an EMBL/GenBank/DDBJ whole genome shotgun (WGS) entry which is preliminary data.</text>
</comment>
<keyword evidence="2" id="KW-0805">Transcription regulation</keyword>
<dbReference type="InterPro" id="IPR007627">
    <property type="entry name" value="RNA_pol_sigma70_r2"/>
</dbReference>
<dbReference type="InterPro" id="IPR013325">
    <property type="entry name" value="RNA_pol_sigma_r2"/>
</dbReference>
<evidence type="ECO:0000256" key="3">
    <source>
        <dbReference type="ARBA" id="ARBA00023082"/>
    </source>
</evidence>
<dbReference type="NCBIfam" id="TIGR02937">
    <property type="entry name" value="sigma70-ECF"/>
    <property type="match status" value="1"/>
</dbReference>
<evidence type="ECO:0000259" key="6">
    <source>
        <dbReference type="Pfam" id="PF08281"/>
    </source>
</evidence>
<dbReference type="InterPro" id="IPR014284">
    <property type="entry name" value="RNA_pol_sigma-70_dom"/>
</dbReference>
<dbReference type="GO" id="GO:0006352">
    <property type="term" value="P:DNA-templated transcription initiation"/>
    <property type="evidence" value="ECO:0007669"/>
    <property type="project" value="InterPro"/>
</dbReference>
<accession>A0A8J4HCE6</accession>
<dbReference type="SUPFAM" id="SSF88659">
    <property type="entry name" value="Sigma3 and sigma4 domains of RNA polymerase sigma factors"/>
    <property type="match status" value="1"/>
</dbReference>
<sequence>MSFASADVAPPAPGYPPFDQAGDDLAALIRRAAEGDRVAFRRIYDHRAGRLYAVALRITRQSALAADALQEAFLQLWQNAGQFDATRGHAEAWLLSLVRYRALDLVRRHGRETLGAEIPETADDAPDPLAALLSSSDGKALHRCLETLEEDRRRLLLRAFVDGLSHQDLATATKQPLGTIKSWIRRALQALKKCLEP</sequence>
<organism evidence="7">
    <name type="scientific">Acidicaldus sp</name>
    <dbReference type="NCBI Taxonomy" id="1872105"/>
    <lineage>
        <taxon>Bacteria</taxon>
        <taxon>Pseudomonadati</taxon>
        <taxon>Pseudomonadota</taxon>
        <taxon>Alphaproteobacteria</taxon>
        <taxon>Acetobacterales</taxon>
        <taxon>Acetobacteraceae</taxon>
        <taxon>Acidicaldus</taxon>
    </lineage>
</organism>
<dbReference type="Gene3D" id="1.10.1740.10">
    <property type="match status" value="1"/>
</dbReference>
<evidence type="ECO:0000256" key="1">
    <source>
        <dbReference type="ARBA" id="ARBA00010641"/>
    </source>
</evidence>
<gene>
    <name evidence="7" type="ORF">ENY07_13850</name>
</gene>